<dbReference type="AlphaFoldDB" id="A0A4Z1P0Z0"/>
<evidence type="ECO:0000256" key="1">
    <source>
        <dbReference type="ARBA" id="ARBA00004477"/>
    </source>
</evidence>
<dbReference type="Proteomes" id="UP000298493">
    <property type="component" value="Unassembled WGS sequence"/>
</dbReference>
<gene>
    <name evidence="9" type="ORF">E6O75_ATG10056</name>
</gene>
<comment type="subcellular location">
    <subcellularLocation>
        <location evidence="1">Endoplasmic reticulum membrane</location>
        <topology evidence="1">Multi-pass membrane protein</topology>
    </subcellularLocation>
</comment>
<name>A0A4Z1P0Z0_9PEZI</name>
<organism evidence="9 10">
    <name type="scientific">Venturia nashicola</name>
    <dbReference type="NCBI Taxonomy" id="86259"/>
    <lineage>
        <taxon>Eukaryota</taxon>
        <taxon>Fungi</taxon>
        <taxon>Dikarya</taxon>
        <taxon>Ascomycota</taxon>
        <taxon>Pezizomycotina</taxon>
        <taxon>Dothideomycetes</taxon>
        <taxon>Pleosporomycetidae</taxon>
        <taxon>Venturiales</taxon>
        <taxon>Venturiaceae</taxon>
        <taxon>Venturia</taxon>
    </lineage>
</organism>
<comment type="caution">
    <text evidence="9">The sequence shown here is derived from an EMBL/GenBank/DDBJ whole genome shotgun (WGS) entry which is preliminary data.</text>
</comment>
<comment type="similarity">
    <text evidence="2">Belongs to the TMEM208 family.</text>
</comment>
<dbReference type="GO" id="GO:0006624">
    <property type="term" value="P:vacuolar protein processing"/>
    <property type="evidence" value="ECO:0007669"/>
    <property type="project" value="TreeGrafter"/>
</dbReference>
<dbReference type="Pfam" id="PF05620">
    <property type="entry name" value="TMEM208_SND2"/>
    <property type="match status" value="1"/>
</dbReference>
<dbReference type="GO" id="GO:0005789">
    <property type="term" value="C:endoplasmic reticulum membrane"/>
    <property type="evidence" value="ECO:0007669"/>
    <property type="project" value="UniProtKB-SubCell"/>
</dbReference>
<accession>A0A4Z1P0Z0</accession>
<sequence>MAQKAAKSLAVRNKQKLDQTRLFTLAVHLFYIIFRVLIFRSSFTRGSFWRYALFSFPALFIQFWFERIGRPVYGSEPGDLRKSGEDLEAKGLTEWMWDVLYWTYGCILFAAVIGDRAWWLYITVPVYSAYLAYTTFTGVRQGMAGMAGPASAEEGTTTQSKRQAKLEKRGGQRTQYR</sequence>
<evidence type="ECO:0000256" key="7">
    <source>
        <dbReference type="SAM" id="MobiDB-lite"/>
    </source>
</evidence>
<evidence type="ECO:0000313" key="9">
    <source>
        <dbReference type="EMBL" id="TID13107.1"/>
    </source>
</evidence>
<dbReference type="InterPro" id="IPR008506">
    <property type="entry name" value="SND2/TMEM208"/>
</dbReference>
<dbReference type="PANTHER" id="PTHR13505:SF7">
    <property type="entry name" value="TRANSMEMBRANE PROTEIN 208"/>
    <property type="match status" value="1"/>
</dbReference>
<dbReference type="PANTHER" id="PTHR13505">
    <property type="entry name" value="TRANSMEMBRANE PROTEIN 208"/>
    <property type="match status" value="1"/>
</dbReference>
<feature type="transmembrane region" description="Helical" evidence="8">
    <location>
        <begin position="21"/>
        <end position="42"/>
    </location>
</feature>
<reference evidence="9 10" key="1">
    <citation type="submission" date="2019-04" db="EMBL/GenBank/DDBJ databases">
        <title>High contiguity whole genome sequence and gene annotation resource for two Venturia nashicola isolates.</title>
        <authorList>
            <person name="Prokchorchik M."/>
            <person name="Won K."/>
            <person name="Lee Y."/>
            <person name="Choi E.D."/>
            <person name="Segonzac C."/>
            <person name="Sohn K.H."/>
        </authorList>
    </citation>
    <scope>NUCLEOTIDE SEQUENCE [LARGE SCALE GENOMIC DNA]</scope>
    <source>
        <strain evidence="9 10">PRI2</strain>
    </source>
</reference>
<evidence type="ECO:0000256" key="3">
    <source>
        <dbReference type="ARBA" id="ARBA00022692"/>
    </source>
</evidence>
<dbReference type="STRING" id="86259.A0A4Z1P0Z0"/>
<feature type="transmembrane region" description="Helical" evidence="8">
    <location>
        <begin position="118"/>
        <end position="136"/>
    </location>
</feature>
<evidence type="ECO:0000256" key="8">
    <source>
        <dbReference type="SAM" id="Phobius"/>
    </source>
</evidence>
<evidence type="ECO:0000256" key="2">
    <source>
        <dbReference type="ARBA" id="ARBA00009950"/>
    </source>
</evidence>
<keyword evidence="5 8" id="KW-1133">Transmembrane helix</keyword>
<keyword evidence="3 8" id="KW-0812">Transmembrane</keyword>
<keyword evidence="4" id="KW-0256">Endoplasmic reticulum</keyword>
<dbReference type="GO" id="GO:0005773">
    <property type="term" value="C:vacuole"/>
    <property type="evidence" value="ECO:0007669"/>
    <property type="project" value="GOC"/>
</dbReference>
<evidence type="ECO:0000256" key="6">
    <source>
        <dbReference type="ARBA" id="ARBA00023136"/>
    </source>
</evidence>
<keyword evidence="6 8" id="KW-0472">Membrane</keyword>
<feature type="region of interest" description="Disordered" evidence="7">
    <location>
        <begin position="147"/>
        <end position="177"/>
    </location>
</feature>
<feature type="transmembrane region" description="Helical" evidence="8">
    <location>
        <begin position="95"/>
        <end position="112"/>
    </location>
</feature>
<keyword evidence="10" id="KW-1185">Reference proteome</keyword>
<feature type="transmembrane region" description="Helical" evidence="8">
    <location>
        <begin position="48"/>
        <end position="65"/>
    </location>
</feature>
<proteinExistence type="inferred from homology"/>
<evidence type="ECO:0000256" key="5">
    <source>
        <dbReference type="ARBA" id="ARBA00022989"/>
    </source>
</evidence>
<evidence type="ECO:0000313" key="10">
    <source>
        <dbReference type="Proteomes" id="UP000298493"/>
    </source>
</evidence>
<dbReference type="EMBL" id="SNSC02000029">
    <property type="protein sequence ID" value="TID13107.1"/>
    <property type="molecule type" value="Genomic_DNA"/>
</dbReference>
<evidence type="ECO:0000256" key="4">
    <source>
        <dbReference type="ARBA" id="ARBA00022824"/>
    </source>
</evidence>
<protein>
    <submittedName>
        <fullName evidence="9">DUF788 domain protein</fullName>
    </submittedName>
</protein>